<evidence type="ECO:0000259" key="4">
    <source>
        <dbReference type="Pfam" id="PF22936"/>
    </source>
</evidence>
<dbReference type="Pfam" id="PF25597">
    <property type="entry name" value="SH3_retrovirus"/>
    <property type="match status" value="1"/>
</dbReference>
<dbReference type="Pfam" id="PF22936">
    <property type="entry name" value="Pol_BBD"/>
    <property type="match status" value="1"/>
</dbReference>
<dbReference type="InterPro" id="IPR039537">
    <property type="entry name" value="Retrotran_Ty1/copia-like"/>
</dbReference>
<accession>Q2QRR7</accession>
<feature type="compositionally biased region" description="Polar residues" evidence="2">
    <location>
        <begin position="173"/>
        <end position="183"/>
    </location>
</feature>
<reference evidence="6" key="3">
    <citation type="submission" date="2006-01" db="EMBL/GenBank/DDBJ databases">
        <authorList>
            <person name="Buell R."/>
        </authorList>
    </citation>
    <scope>NUCLEOTIDE SEQUENCE</scope>
</reference>
<feature type="domain" description="Retroviral polymerase SH3-like" evidence="5">
    <location>
        <begin position="584"/>
        <end position="638"/>
    </location>
</feature>
<feature type="domain" description="GAG-pre-integrase" evidence="3">
    <location>
        <begin position="412"/>
        <end position="482"/>
    </location>
</feature>
<feature type="compositionally biased region" description="Polar residues" evidence="2">
    <location>
        <begin position="676"/>
        <end position="688"/>
    </location>
</feature>
<evidence type="ECO:0000313" key="6">
    <source>
        <dbReference type="EMBL" id="ABA98096.1"/>
    </source>
</evidence>
<dbReference type="Pfam" id="PF13976">
    <property type="entry name" value="gag_pre-integrs"/>
    <property type="match status" value="1"/>
</dbReference>
<dbReference type="GO" id="GO:0006508">
    <property type="term" value="P:proteolysis"/>
    <property type="evidence" value="ECO:0007669"/>
    <property type="project" value="UniProtKB-KW"/>
</dbReference>
<reference evidence="6" key="2">
    <citation type="submission" date="2005-04" db="EMBL/GenBank/DDBJ databases">
        <authorList>
            <person name="Buell C.R."/>
            <person name="Wing R.A."/>
            <person name="McCombie W.A."/>
            <person name="Ouyang S."/>
        </authorList>
    </citation>
    <scope>NUCLEOTIDE SEQUENCE</scope>
</reference>
<dbReference type="PANTHER" id="PTHR42648:SF21">
    <property type="entry name" value="CYSTEINE-RICH RLK (RECEPTOR-LIKE PROTEIN KINASE) 8"/>
    <property type="match status" value="1"/>
</dbReference>
<feature type="region of interest" description="Disordered" evidence="2">
    <location>
        <begin position="170"/>
        <end position="196"/>
    </location>
</feature>
<dbReference type="InterPro" id="IPR054722">
    <property type="entry name" value="PolX-like_BBD"/>
</dbReference>
<evidence type="ECO:0000256" key="1">
    <source>
        <dbReference type="ARBA" id="ARBA00022670"/>
    </source>
</evidence>
<name>Q2QRR7_ORYSJ</name>
<feature type="domain" description="Retrovirus-related Pol polyprotein from transposon TNT 1-94-like beta-barrel" evidence="4">
    <location>
        <begin position="315"/>
        <end position="383"/>
    </location>
</feature>
<dbReference type="PANTHER" id="PTHR42648">
    <property type="entry name" value="TRANSPOSASE, PUTATIVE-RELATED"/>
    <property type="match status" value="1"/>
</dbReference>
<dbReference type="InterPro" id="IPR057670">
    <property type="entry name" value="SH3_retrovirus"/>
</dbReference>
<dbReference type="GO" id="GO:0008233">
    <property type="term" value="F:peptidase activity"/>
    <property type="evidence" value="ECO:0007669"/>
    <property type="project" value="UniProtKB-KW"/>
</dbReference>
<keyword evidence="1" id="KW-0645">Protease</keyword>
<sequence>MKPGETLDDYLSRFNKILSDLRSVDSSYDANYPQSEISRHFLNGLDMSIWEIKVTSIQESVNMSTLTLDSLYTKLKTHEMNVLSQKVDSRSSALVSSSSSLDVDASSSKSSFLAVFNATSDNQLEQIEEEDLALVANRIARAMNNARNRKSGDQQQQAQQQQVEGFITREEAGQSQEGFSTSDVDGESGDDNKGKNISDVCFMARGESDTEYEDNELKQPHGVLDCSTCNLNKMKLKDALGRVEFMEDVVKNNEVLSCPKCRKSKGVMVDCENCANFEKEVSYLKNYLLRFSNGKKNLNMILDQSKALVLDVLWRHMTGDKNWFSSLKKASMTESIIFGDAATSAVLATGMVKVNEKFELKNVALVEDLKYNLLSVSQIVDENFEVHFKKSGSKVFDSCGDSVLNISRYGRVFKADFDNPVSPVITCLVAKFDKDVMFWHYRLGHVGFDHLTWLSGLDLVRGLPKLKKDLDLVCTPCRHVKMVATSHAPIVSVMMDAPGQLLHTDTVGPARVQSVGGKWKNRVLVEIARMMLDEYKTPRKFWAEAINTACYISYRVFLRSKLGKTYELRFGHQPKVSHLRVFGCKCFVLKSENLDKFEACSTDGLFLGYPAHTRGYRVLILGTNKIVETCEVSFDEASPGTRPDIAGTLSQVQGEDGRIFEDESDNDNDDDEVGSAGQTGRQVGQTAGTPPVRPAQDVRSDHPGSLAEDPVDAVPDGPPEIMSRPELTQ</sequence>
<reference evidence="6" key="1">
    <citation type="journal article" date="2005" name="BMC Biol.">
        <title>The sequence of rice chromosomes 11 and 12, rich in disease resistance genes and recent gene duplications.</title>
        <authorList>
            <consortium name="The rice chromosomes 11 and 12 sequencing consortia"/>
        </authorList>
    </citation>
    <scope>NUCLEOTIDE SEQUENCE [LARGE SCALE GENOMIC DNA]</scope>
</reference>
<protein>
    <submittedName>
        <fullName evidence="6">Retrotransposon protein, putative, Ty1-copia subclass</fullName>
    </submittedName>
</protein>
<evidence type="ECO:0000259" key="5">
    <source>
        <dbReference type="Pfam" id="PF25597"/>
    </source>
</evidence>
<keyword evidence="1" id="KW-0378">Hydrolase</keyword>
<gene>
    <name evidence="6" type="ordered locus">LOC_Os12g26640</name>
</gene>
<evidence type="ECO:0000256" key="2">
    <source>
        <dbReference type="SAM" id="MobiDB-lite"/>
    </source>
</evidence>
<dbReference type="AlphaFoldDB" id="Q2QRR7"/>
<proteinExistence type="predicted"/>
<dbReference type="InterPro" id="IPR025724">
    <property type="entry name" value="GAG-pre-integrase_dom"/>
</dbReference>
<feature type="compositionally biased region" description="Acidic residues" evidence="2">
    <location>
        <begin position="662"/>
        <end position="673"/>
    </location>
</feature>
<organism evidence="6">
    <name type="scientific">Oryza sativa subsp. japonica</name>
    <name type="common">Rice</name>
    <dbReference type="NCBI Taxonomy" id="39947"/>
    <lineage>
        <taxon>Eukaryota</taxon>
        <taxon>Viridiplantae</taxon>
        <taxon>Streptophyta</taxon>
        <taxon>Embryophyta</taxon>
        <taxon>Tracheophyta</taxon>
        <taxon>Spermatophyta</taxon>
        <taxon>Magnoliopsida</taxon>
        <taxon>Liliopsida</taxon>
        <taxon>Poales</taxon>
        <taxon>Poaceae</taxon>
        <taxon>BOP clade</taxon>
        <taxon>Oryzoideae</taxon>
        <taxon>Oryzeae</taxon>
        <taxon>Oryzinae</taxon>
        <taxon>Oryza</taxon>
        <taxon>Oryza sativa</taxon>
    </lineage>
</organism>
<dbReference type="EMBL" id="DP000011">
    <property type="protein sequence ID" value="ABA98096.1"/>
    <property type="molecule type" value="Genomic_DNA"/>
</dbReference>
<evidence type="ECO:0000259" key="3">
    <source>
        <dbReference type="Pfam" id="PF13976"/>
    </source>
</evidence>
<feature type="region of interest" description="Disordered" evidence="2">
    <location>
        <begin position="659"/>
        <end position="729"/>
    </location>
</feature>